<comment type="caution">
    <text evidence="11">The sequence shown here is derived from an EMBL/GenBank/DDBJ whole genome shotgun (WGS) entry which is preliminary data.</text>
</comment>
<dbReference type="Gene3D" id="1.25.40.10">
    <property type="entry name" value="Tetratricopeptide repeat domain"/>
    <property type="match status" value="2"/>
</dbReference>
<dbReference type="SUPFAM" id="SSF48452">
    <property type="entry name" value="TPR-like"/>
    <property type="match status" value="1"/>
</dbReference>
<dbReference type="PROSITE" id="PS50011">
    <property type="entry name" value="PROTEIN_KINASE_DOM"/>
    <property type="match status" value="1"/>
</dbReference>
<feature type="region of interest" description="Disordered" evidence="9">
    <location>
        <begin position="517"/>
        <end position="546"/>
    </location>
</feature>
<dbReference type="Pfam" id="PF00069">
    <property type="entry name" value="Pkinase"/>
    <property type="match status" value="1"/>
</dbReference>
<keyword evidence="6" id="KW-0067">ATP-binding</keyword>
<dbReference type="Pfam" id="PF13432">
    <property type="entry name" value="TPR_16"/>
    <property type="match status" value="2"/>
</dbReference>
<dbReference type="EC" id="2.7.11.1" evidence="1"/>
<dbReference type="PANTHER" id="PTHR24363">
    <property type="entry name" value="SERINE/THREONINE PROTEIN KINASE"/>
    <property type="match status" value="1"/>
</dbReference>
<proteinExistence type="predicted"/>
<dbReference type="InterPro" id="IPR008271">
    <property type="entry name" value="Ser/Thr_kinase_AS"/>
</dbReference>
<dbReference type="InterPro" id="IPR019734">
    <property type="entry name" value="TPR_rpt"/>
</dbReference>
<evidence type="ECO:0000256" key="9">
    <source>
        <dbReference type="SAM" id="MobiDB-lite"/>
    </source>
</evidence>
<dbReference type="SUPFAM" id="SSF56112">
    <property type="entry name" value="Protein kinase-like (PK-like)"/>
    <property type="match status" value="1"/>
</dbReference>
<evidence type="ECO:0000256" key="4">
    <source>
        <dbReference type="ARBA" id="ARBA00022741"/>
    </source>
</evidence>
<organism evidence="11 12">
    <name type="scientific">Iningainema tapete BLCC-T55</name>
    <dbReference type="NCBI Taxonomy" id="2748662"/>
    <lineage>
        <taxon>Bacteria</taxon>
        <taxon>Bacillati</taxon>
        <taxon>Cyanobacteriota</taxon>
        <taxon>Cyanophyceae</taxon>
        <taxon>Nostocales</taxon>
        <taxon>Scytonemataceae</taxon>
        <taxon>Iningainema tapete</taxon>
    </lineage>
</organism>
<feature type="compositionally biased region" description="Basic residues" evidence="9">
    <location>
        <begin position="537"/>
        <end position="546"/>
    </location>
</feature>
<keyword evidence="2" id="KW-0723">Serine/threonine-protein kinase</keyword>
<sequence>MICPGVILQNRFRVVRQIGCGGFGQVFEVDDGGTLKVLKVLRLERFYNPTVKNKAIALFQREAQLLSKIRHPGIPLVEPPGYFTWSEGTSEPWHCLVMEKIPGTNLEDWLQARGNQPITTEQACEWLTQLVKIIQELHKHQYFHRDIKPSNIMLRPNGQLVLIDFGAVREVTTSYLQKQKGNETGTVLISAGYTPSEQAEGYAVPQSDFFALGRSFVYLLTGKSPLEFPKNPQTGELIWRDEANVSQHLADLIERLMAPFPGQRPQNCPEILQYLQQTQPYSLLSFAQTIPGISSLVSKCNAKDTPRHNKGFYLALASLLLLGVGGLWNFSPTIASQLNRQGFADYKNKRLNAAEFYYKLALVFQPKNPKANYNLGVLYEDRQNMPKARAAYEISVQQGFDKAYNNLARLYILDNKSALAMPLLNSGLPLAQETTTKYAMLKNLGWAQMKLGRYQEAEVNLKKAIELSGTRSSAHCLQAMLLERQGSVSVAAWDKCDKYYKDNDPDVKQWIASRTKKDENSKDYSVVSSVVNEREPQRHKKKGIGL</sequence>
<keyword evidence="12" id="KW-1185">Reference proteome</keyword>
<name>A0A8J7C5N1_9CYAN</name>
<keyword evidence="5 11" id="KW-0418">Kinase</keyword>
<dbReference type="Proteomes" id="UP000629098">
    <property type="component" value="Unassembled WGS sequence"/>
</dbReference>
<dbReference type="AlphaFoldDB" id="A0A8J7C5N1"/>
<dbReference type="PROSITE" id="PS00108">
    <property type="entry name" value="PROTEIN_KINASE_ST"/>
    <property type="match status" value="1"/>
</dbReference>
<evidence type="ECO:0000256" key="1">
    <source>
        <dbReference type="ARBA" id="ARBA00012513"/>
    </source>
</evidence>
<feature type="domain" description="Protein kinase" evidence="10">
    <location>
        <begin position="12"/>
        <end position="282"/>
    </location>
</feature>
<evidence type="ECO:0000313" key="11">
    <source>
        <dbReference type="EMBL" id="MBD2773294.1"/>
    </source>
</evidence>
<evidence type="ECO:0000256" key="3">
    <source>
        <dbReference type="ARBA" id="ARBA00022679"/>
    </source>
</evidence>
<keyword evidence="3" id="KW-0808">Transferase</keyword>
<keyword evidence="4" id="KW-0547">Nucleotide-binding</keyword>
<dbReference type="InterPro" id="IPR000719">
    <property type="entry name" value="Prot_kinase_dom"/>
</dbReference>
<protein>
    <recommendedName>
        <fullName evidence="1">non-specific serine/threonine protein kinase</fullName>
        <ecNumber evidence="1">2.7.11.1</ecNumber>
    </recommendedName>
</protein>
<reference evidence="11" key="1">
    <citation type="submission" date="2020-09" db="EMBL/GenBank/DDBJ databases">
        <title>Iningainema tapete sp. nov. (Scytonemataceae, Cyanobacteria) from greenhouses in central Florida (USA) produces two types of nodularin with biosynthetic potential for microcystin-LR and anabaenopeptins.</title>
        <authorList>
            <person name="Berthold D.E."/>
            <person name="Lefler F.W."/>
            <person name="Huang I.-S."/>
            <person name="Abdulla H."/>
            <person name="Zimba P.V."/>
            <person name="Laughinghouse H.D. IV."/>
        </authorList>
    </citation>
    <scope>NUCLEOTIDE SEQUENCE</scope>
    <source>
        <strain evidence="11">BLCCT55</strain>
    </source>
</reference>
<dbReference type="EMBL" id="JACXAE010000050">
    <property type="protein sequence ID" value="MBD2773294.1"/>
    <property type="molecule type" value="Genomic_DNA"/>
</dbReference>
<dbReference type="InterPro" id="IPR011990">
    <property type="entry name" value="TPR-like_helical_dom_sf"/>
</dbReference>
<evidence type="ECO:0000313" key="12">
    <source>
        <dbReference type="Proteomes" id="UP000629098"/>
    </source>
</evidence>
<dbReference type="Gene3D" id="3.30.200.20">
    <property type="entry name" value="Phosphorylase Kinase, domain 1"/>
    <property type="match status" value="1"/>
</dbReference>
<dbReference type="InterPro" id="IPR011009">
    <property type="entry name" value="Kinase-like_dom_sf"/>
</dbReference>
<dbReference type="RefSeq" id="WP_190828877.1">
    <property type="nucleotide sequence ID" value="NZ_CAWPPI010000050.1"/>
</dbReference>
<dbReference type="SMART" id="SM00028">
    <property type="entry name" value="TPR"/>
    <property type="match status" value="4"/>
</dbReference>
<dbReference type="CDD" id="cd14014">
    <property type="entry name" value="STKc_PknB_like"/>
    <property type="match status" value="1"/>
</dbReference>
<evidence type="ECO:0000256" key="2">
    <source>
        <dbReference type="ARBA" id="ARBA00022527"/>
    </source>
</evidence>
<comment type="catalytic activity">
    <reaction evidence="7">
        <text>L-threonyl-[protein] + ATP = O-phospho-L-threonyl-[protein] + ADP + H(+)</text>
        <dbReference type="Rhea" id="RHEA:46608"/>
        <dbReference type="Rhea" id="RHEA-COMP:11060"/>
        <dbReference type="Rhea" id="RHEA-COMP:11605"/>
        <dbReference type="ChEBI" id="CHEBI:15378"/>
        <dbReference type="ChEBI" id="CHEBI:30013"/>
        <dbReference type="ChEBI" id="CHEBI:30616"/>
        <dbReference type="ChEBI" id="CHEBI:61977"/>
        <dbReference type="ChEBI" id="CHEBI:456216"/>
        <dbReference type="EC" id="2.7.11.1"/>
    </reaction>
</comment>
<evidence type="ECO:0000259" key="10">
    <source>
        <dbReference type="PROSITE" id="PS50011"/>
    </source>
</evidence>
<dbReference type="PANTHER" id="PTHR24363:SF0">
    <property type="entry name" value="SERINE_THREONINE KINASE LIKE DOMAIN CONTAINING 1"/>
    <property type="match status" value="1"/>
</dbReference>
<dbReference type="Gene3D" id="1.10.510.10">
    <property type="entry name" value="Transferase(Phosphotransferase) domain 1"/>
    <property type="match status" value="1"/>
</dbReference>
<accession>A0A8J7C5N1</accession>
<dbReference type="GO" id="GO:0004674">
    <property type="term" value="F:protein serine/threonine kinase activity"/>
    <property type="evidence" value="ECO:0007669"/>
    <property type="project" value="UniProtKB-KW"/>
</dbReference>
<evidence type="ECO:0000256" key="7">
    <source>
        <dbReference type="ARBA" id="ARBA00047899"/>
    </source>
</evidence>
<dbReference type="SMART" id="SM00220">
    <property type="entry name" value="S_TKc"/>
    <property type="match status" value="1"/>
</dbReference>
<evidence type="ECO:0000256" key="6">
    <source>
        <dbReference type="ARBA" id="ARBA00022840"/>
    </source>
</evidence>
<dbReference type="GO" id="GO:0005524">
    <property type="term" value="F:ATP binding"/>
    <property type="evidence" value="ECO:0007669"/>
    <property type="project" value="UniProtKB-KW"/>
</dbReference>
<gene>
    <name evidence="11" type="ORF">ICL16_14745</name>
</gene>
<evidence type="ECO:0000256" key="5">
    <source>
        <dbReference type="ARBA" id="ARBA00022777"/>
    </source>
</evidence>
<evidence type="ECO:0000256" key="8">
    <source>
        <dbReference type="ARBA" id="ARBA00048679"/>
    </source>
</evidence>
<comment type="catalytic activity">
    <reaction evidence="8">
        <text>L-seryl-[protein] + ATP = O-phospho-L-seryl-[protein] + ADP + H(+)</text>
        <dbReference type="Rhea" id="RHEA:17989"/>
        <dbReference type="Rhea" id="RHEA-COMP:9863"/>
        <dbReference type="Rhea" id="RHEA-COMP:11604"/>
        <dbReference type="ChEBI" id="CHEBI:15378"/>
        <dbReference type="ChEBI" id="CHEBI:29999"/>
        <dbReference type="ChEBI" id="CHEBI:30616"/>
        <dbReference type="ChEBI" id="CHEBI:83421"/>
        <dbReference type="ChEBI" id="CHEBI:456216"/>
        <dbReference type="EC" id="2.7.11.1"/>
    </reaction>
</comment>